<dbReference type="CDD" id="cd05581">
    <property type="entry name" value="STKc_PDK1"/>
    <property type="match status" value="1"/>
</dbReference>
<organism evidence="14 15">
    <name type="scientific">Pygocentrus nattereri</name>
    <name type="common">Red-bellied piranha</name>
    <dbReference type="NCBI Taxonomy" id="42514"/>
    <lineage>
        <taxon>Eukaryota</taxon>
        <taxon>Metazoa</taxon>
        <taxon>Chordata</taxon>
        <taxon>Craniata</taxon>
        <taxon>Vertebrata</taxon>
        <taxon>Euteleostomi</taxon>
        <taxon>Actinopterygii</taxon>
        <taxon>Neopterygii</taxon>
        <taxon>Teleostei</taxon>
        <taxon>Ostariophysi</taxon>
        <taxon>Characiformes</taxon>
        <taxon>Characoidei</taxon>
        <taxon>Pygocentrus</taxon>
    </lineage>
</organism>
<keyword evidence="7" id="KW-0418">Kinase</keyword>
<evidence type="ECO:0000313" key="15">
    <source>
        <dbReference type="Proteomes" id="UP001501920"/>
    </source>
</evidence>
<feature type="binding site" evidence="11">
    <location>
        <position position="101"/>
    </location>
    <ligand>
        <name>ATP</name>
        <dbReference type="ChEBI" id="CHEBI:30616"/>
    </ligand>
</feature>
<evidence type="ECO:0000256" key="12">
    <source>
        <dbReference type="SAM" id="MobiDB-lite"/>
    </source>
</evidence>
<dbReference type="InterPro" id="IPR000719">
    <property type="entry name" value="Prot_kinase_dom"/>
</dbReference>
<sequence length="501" mass="57715">MCLCVKRLSPLPCQYDAALTQPSTAPPCSQAPLCTLRVRQSPSCPQPVGMEGPTEPTTQSPQPQRKKWSEDFKFGKILGEGSFSTVVLAKELSTGKEYAIKILEKMHIRKENKTHYVKRERDILSSLNHPFFVKLYFTFQDAEKLYFGLSYAKNGELLRYIRKIGSFDETCTRFYTAEITCALEHLHSVGIIHRDLKPENILLNEEMHIQITDFGTAKQFSSDGAQIRTFGNEYLIFQKIIKLEYEFPEKFFPKAKDLVEKLLCLDPTKRLGCEDMGGYNPLKVHPFFEGISWENLHSQTPPKLTPYLPAMAEDDEEYYGNYDDLLSQFSNMEVVQSSSSQALSVPGILLPLRSSSNIEQYIHGLDNNSFELDLQFSSEEKQLLLQKQTSGNPWHQFVENNLILKMGPVDKRKGLFARRRQLLLTEGPHLYYVDPVNKVLKGEIPWSPELRPEAKNFKTFFVHTPNRTYYLMDPNGNADKWCKKIQEVWGKIYHNHQTTDM</sequence>
<dbReference type="Gene3D" id="2.30.29.30">
    <property type="entry name" value="Pleckstrin-homology domain (PH domain)/Phosphotyrosine-binding domain (PTB)"/>
    <property type="match status" value="1"/>
</dbReference>
<dbReference type="Gene3D" id="1.10.510.10">
    <property type="entry name" value="Transferase(Phosphotransferase) domain 1"/>
    <property type="match status" value="2"/>
</dbReference>
<dbReference type="CDD" id="cd01262">
    <property type="entry name" value="PH_PDK1"/>
    <property type="match status" value="1"/>
</dbReference>
<reference evidence="14" key="2">
    <citation type="submission" date="2025-08" db="UniProtKB">
        <authorList>
            <consortium name="Ensembl"/>
        </authorList>
    </citation>
    <scope>IDENTIFICATION</scope>
</reference>
<dbReference type="PROSITE" id="PS00107">
    <property type="entry name" value="PROTEIN_KINASE_ATP"/>
    <property type="match status" value="1"/>
</dbReference>
<comment type="catalytic activity">
    <reaction evidence="9">
        <text>L-threonyl-[protein] + ATP = O-phospho-L-threonyl-[protein] + ADP + H(+)</text>
        <dbReference type="Rhea" id="RHEA:46608"/>
        <dbReference type="Rhea" id="RHEA-COMP:11060"/>
        <dbReference type="Rhea" id="RHEA-COMP:11605"/>
        <dbReference type="ChEBI" id="CHEBI:15378"/>
        <dbReference type="ChEBI" id="CHEBI:30013"/>
        <dbReference type="ChEBI" id="CHEBI:30616"/>
        <dbReference type="ChEBI" id="CHEBI:61977"/>
        <dbReference type="ChEBI" id="CHEBI:456216"/>
        <dbReference type="EC" id="2.7.11.1"/>
    </reaction>
</comment>
<dbReference type="InterPro" id="IPR017441">
    <property type="entry name" value="Protein_kinase_ATP_BS"/>
</dbReference>
<accession>A0AAR2IM74</accession>
<feature type="region of interest" description="Disordered" evidence="12">
    <location>
        <begin position="44"/>
        <end position="66"/>
    </location>
</feature>
<dbReference type="GO" id="GO:0005524">
    <property type="term" value="F:ATP binding"/>
    <property type="evidence" value="ECO:0007669"/>
    <property type="project" value="UniProtKB-UniRule"/>
</dbReference>
<dbReference type="GO" id="GO:0004674">
    <property type="term" value="F:protein serine/threonine kinase activity"/>
    <property type="evidence" value="ECO:0007669"/>
    <property type="project" value="UniProtKB-KW"/>
</dbReference>
<dbReference type="PROSITE" id="PS50011">
    <property type="entry name" value="PROTEIN_KINASE_DOM"/>
    <property type="match status" value="1"/>
</dbReference>
<dbReference type="InterPro" id="IPR033931">
    <property type="entry name" value="PDK1-typ_PH"/>
</dbReference>
<dbReference type="EC" id="2.7.11.1" evidence="2"/>
<reference evidence="14" key="3">
    <citation type="submission" date="2025-09" db="UniProtKB">
        <authorList>
            <consortium name="Ensembl"/>
        </authorList>
    </citation>
    <scope>IDENTIFICATION</scope>
</reference>
<evidence type="ECO:0000256" key="5">
    <source>
        <dbReference type="ARBA" id="ARBA00022679"/>
    </source>
</evidence>
<dbReference type="PANTHER" id="PTHR24356">
    <property type="entry name" value="SERINE/THREONINE-PROTEIN KINASE"/>
    <property type="match status" value="1"/>
</dbReference>
<dbReference type="InterPro" id="IPR050236">
    <property type="entry name" value="Ser_Thr_kinase_AGC"/>
</dbReference>
<comment type="catalytic activity">
    <reaction evidence="10">
        <text>L-seryl-[protein] + ATP = O-phospho-L-seryl-[protein] + ADP + H(+)</text>
        <dbReference type="Rhea" id="RHEA:17989"/>
        <dbReference type="Rhea" id="RHEA-COMP:9863"/>
        <dbReference type="Rhea" id="RHEA-COMP:11604"/>
        <dbReference type="ChEBI" id="CHEBI:15378"/>
        <dbReference type="ChEBI" id="CHEBI:29999"/>
        <dbReference type="ChEBI" id="CHEBI:30616"/>
        <dbReference type="ChEBI" id="CHEBI:83421"/>
        <dbReference type="ChEBI" id="CHEBI:456216"/>
        <dbReference type="EC" id="2.7.11.1"/>
    </reaction>
</comment>
<evidence type="ECO:0000256" key="1">
    <source>
        <dbReference type="ARBA" id="ARBA00010006"/>
    </source>
</evidence>
<evidence type="ECO:0000256" key="6">
    <source>
        <dbReference type="ARBA" id="ARBA00022741"/>
    </source>
</evidence>
<evidence type="ECO:0000256" key="2">
    <source>
        <dbReference type="ARBA" id="ARBA00012513"/>
    </source>
</evidence>
<dbReference type="InterPro" id="IPR008271">
    <property type="entry name" value="Ser/Thr_kinase_AS"/>
</dbReference>
<dbReference type="InterPro" id="IPR011993">
    <property type="entry name" value="PH-like_dom_sf"/>
</dbReference>
<evidence type="ECO:0000256" key="3">
    <source>
        <dbReference type="ARBA" id="ARBA00018538"/>
    </source>
</evidence>
<dbReference type="PROSITE" id="PS00108">
    <property type="entry name" value="PROTEIN_KINASE_ST"/>
    <property type="match status" value="1"/>
</dbReference>
<dbReference type="GO" id="GO:0035556">
    <property type="term" value="P:intracellular signal transduction"/>
    <property type="evidence" value="ECO:0007669"/>
    <property type="project" value="TreeGrafter"/>
</dbReference>
<keyword evidence="15" id="KW-1185">Reference proteome</keyword>
<protein>
    <recommendedName>
        <fullName evidence="3">3-phosphoinositide-dependent protein kinase 1</fullName>
        <ecNumber evidence="2">2.7.11.1</ecNumber>
    </recommendedName>
</protein>
<dbReference type="Ensembl" id="ENSPNAT00000055314.1">
    <property type="protein sequence ID" value="ENSPNAP00000039099.1"/>
    <property type="gene ID" value="ENSPNAG00000035852.1"/>
</dbReference>
<dbReference type="FunFam" id="1.10.510.10:FF:000405">
    <property type="entry name" value="Mitogen-activated protein kinase"/>
    <property type="match status" value="1"/>
</dbReference>
<dbReference type="FunFam" id="3.30.200.20:FF:000191">
    <property type="entry name" value="3-phosphoinositide-dependent protein kinase 2-like"/>
    <property type="match status" value="1"/>
</dbReference>
<evidence type="ECO:0000256" key="8">
    <source>
        <dbReference type="ARBA" id="ARBA00022840"/>
    </source>
</evidence>
<keyword evidence="6 11" id="KW-0547">Nucleotide-binding</keyword>
<dbReference type="SUPFAM" id="SSF50729">
    <property type="entry name" value="PH domain-like"/>
    <property type="match status" value="1"/>
</dbReference>
<dbReference type="InterPro" id="IPR011009">
    <property type="entry name" value="Kinase-like_dom_sf"/>
</dbReference>
<dbReference type="Proteomes" id="UP001501920">
    <property type="component" value="Chromosome 27"/>
</dbReference>
<dbReference type="Pfam" id="PF14593">
    <property type="entry name" value="PH_3"/>
    <property type="match status" value="1"/>
</dbReference>
<dbReference type="PANTHER" id="PTHR24356:SF163">
    <property type="entry name" value="3-PHOSPHOINOSITIDE-DEPENDENT PROTEIN KINASE 1-RELATED"/>
    <property type="match status" value="1"/>
</dbReference>
<evidence type="ECO:0000313" key="14">
    <source>
        <dbReference type="Ensembl" id="ENSPNAP00000039099.1"/>
    </source>
</evidence>
<evidence type="ECO:0000256" key="10">
    <source>
        <dbReference type="ARBA" id="ARBA00048679"/>
    </source>
</evidence>
<feature type="compositionally biased region" description="Low complexity" evidence="12">
    <location>
        <begin position="53"/>
        <end position="63"/>
    </location>
</feature>
<dbReference type="SUPFAM" id="SSF56112">
    <property type="entry name" value="Protein kinase-like (PK-like)"/>
    <property type="match status" value="1"/>
</dbReference>
<keyword evidence="5" id="KW-0808">Transferase</keyword>
<proteinExistence type="inferred from homology"/>
<dbReference type="Pfam" id="PF00069">
    <property type="entry name" value="Pkinase"/>
    <property type="match status" value="1"/>
</dbReference>
<evidence type="ECO:0000256" key="7">
    <source>
        <dbReference type="ARBA" id="ARBA00022777"/>
    </source>
</evidence>
<dbReference type="Gene3D" id="3.30.200.20">
    <property type="entry name" value="Phosphorylase Kinase, domain 1"/>
    <property type="match status" value="1"/>
</dbReference>
<evidence type="ECO:0000259" key="13">
    <source>
        <dbReference type="PROSITE" id="PS50011"/>
    </source>
</evidence>
<dbReference type="SMART" id="SM00220">
    <property type="entry name" value="S_TKc"/>
    <property type="match status" value="1"/>
</dbReference>
<dbReference type="GeneTree" id="ENSGT00940000155267"/>
<name>A0AAR2IM74_PYGNA</name>
<evidence type="ECO:0000256" key="11">
    <source>
        <dbReference type="PROSITE-ProRule" id="PRU10141"/>
    </source>
</evidence>
<dbReference type="AlphaFoldDB" id="A0AAR2IM74"/>
<comment type="similarity">
    <text evidence="1">Belongs to the protein kinase superfamily. AGC Ser/Thr protein kinase family. PDPK1 subfamily.</text>
</comment>
<evidence type="ECO:0000256" key="4">
    <source>
        <dbReference type="ARBA" id="ARBA00022527"/>
    </source>
</evidence>
<feature type="domain" description="Protein kinase" evidence="13">
    <location>
        <begin position="72"/>
        <end position="461"/>
    </location>
</feature>
<reference evidence="14 15" key="1">
    <citation type="submission" date="2020-10" db="EMBL/GenBank/DDBJ databases">
        <title>Pygocentrus nattereri (red-bellied piranha) genome, fPygNat1, primary haplotype.</title>
        <authorList>
            <person name="Myers G."/>
            <person name="Meyer A."/>
            <person name="Karagic N."/>
            <person name="Pippel M."/>
            <person name="Winkler S."/>
            <person name="Tracey A."/>
            <person name="Wood J."/>
            <person name="Formenti G."/>
            <person name="Howe K."/>
            <person name="Fedrigo O."/>
            <person name="Jarvis E.D."/>
        </authorList>
    </citation>
    <scope>NUCLEOTIDE SEQUENCE [LARGE SCALE GENOMIC DNA]</scope>
</reference>
<dbReference type="FunFam" id="2.30.29.30:FF:000126">
    <property type="entry name" value="3-phosphoinositide dependent protein kinase 1"/>
    <property type="match status" value="1"/>
</dbReference>
<evidence type="ECO:0000256" key="9">
    <source>
        <dbReference type="ARBA" id="ARBA00047899"/>
    </source>
</evidence>
<keyword evidence="8 11" id="KW-0067">ATP-binding</keyword>
<keyword evidence="4" id="KW-0723">Serine/threonine-protein kinase</keyword>
<dbReference type="InterPro" id="IPR039046">
    <property type="entry name" value="PDPK1"/>
</dbReference>